<sequence>MNRQGLALNRKVPTMTTLLQRLEIAKDFAQTAIDTTVTAIENVHTAIADTSYQVMNQSPISSDKLKTLKETHDSTAGNIYSTIRTVNHSLGELASDYFESLEDSAKVADVMSKNNEKATP</sequence>
<accession>A0ABP7MKD3</accession>
<evidence type="ECO:0000313" key="1">
    <source>
        <dbReference type="EMBL" id="GAA3925191.1"/>
    </source>
</evidence>
<evidence type="ECO:0000313" key="2">
    <source>
        <dbReference type="Proteomes" id="UP001501565"/>
    </source>
</evidence>
<comment type="caution">
    <text evidence="1">The sequence shown here is derived from an EMBL/GenBank/DDBJ whole genome shotgun (WGS) entry which is preliminary data.</text>
</comment>
<evidence type="ECO:0008006" key="3">
    <source>
        <dbReference type="Google" id="ProtNLM"/>
    </source>
</evidence>
<keyword evidence="2" id="KW-1185">Reference proteome</keyword>
<protein>
    <recommendedName>
        <fullName evidence="3">TIGR04197 family type VII secretion effector</fullName>
    </recommendedName>
</protein>
<dbReference type="EMBL" id="BAABBN010000007">
    <property type="protein sequence ID" value="GAA3925191.1"/>
    <property type="molecule type" value="Genomic_DNA"/>
</dbReference>
<proteinExistence type="predicted"/>
<name>A0ABP7MKD3_9GAMM</name>
<organism evidence="1 2">
    <name type="scientific">Litoribacillus peritrichatus</name>
    <dbReference type="NCBI Taxonomy" id="718191"/>
    <lineage>
        <taxon>Bacteria</taxon>
        <taxon>Pseudomonadati</taxon>
        <taxon>Pseudomonadota</taxon>
        <taxon>Gammaproteobacteria</taxon>
        <taxon>Oceanospirillales</taxon>
        <taxon>Oceanospirillaceae</taxon>
        <taxon>Litoribacillus</taxon>
    </lineage>
</organism>
<dbReference type="Proteomes" id="UP001501565">
    <property type="component" value="Unassembled WGS sequence"/>
</dbReference>
<reference evidence="2" key="1">
    <citation type="journal article" date="2019" name="Int. J. Syst. Evol. Microbiol.">
        <title>The Global Catalogue of Microorganisms (GCM) 10K type strain sequencing project: providing services to taxonomists for standard genome sequencing and annotation.</title>
        <authorList>
            <consortium name="The Broad Institute Genomics Platform"/>
            <consortium name="The Broad Institute Genome Sequencing Center for Infectious Disease"/>
            <person name="Wu L."/>
            <person name="Ma J."/>
        </authorList>
    </citation>
    <scope>NUCLEOTIDE SEQUENCE [LARGE SCALE GENOMIC DNA]</scope>
    <source>
        <strain evidence="2">JCM 17551</strain>
    </source>
</reference>
<gene>
    <name evidence="1" type="ORF">GCM10022277_21470</name>
</gene>